<evidence type="ECO:0008006" key="3">
    <source>
        <dbReference type="Google" id="ProtNLM"/>
    </source>
</evidence>
<proteinExistence type="predicted"/>
<dbReference type="Pfam" id="PF12787">
    <property type="entry name" value="EcsC"/>
    <property type="match status" value="1"/>
</dbReference>
<dbReference type="PANTHER" id="PTHR41260">
    <property type="entry name" value="PROTEIN ECSC"/>
    <property type="match status" value="1"/>
</dbReference>
<organism evidence="1 2">
    <name type="scientific">Rossellomorea pakistanensis</name>
    <dbReference type="NCBI Taxonomy" id="992288"/>
    <lineage>
        <taxon>Bacteria</taxon>
        <taxon>Bacillati</taxon>
        <taxon>Bacillota</taxon>
        <taxon>Bacilli</taxon>
        <taxon>Bacillales</taxon>
        <taxon>Bacillaceae</taxon>
        <taxon>Rossellomorea</taxon>
    </lineage>
</organism>
<dbReference type="Proteomes" id="UP001646157">
    <property type="component" value="Unassembled WGS sequence"/>
</dbReference>
<keyword evidence="2" id="KW-1185">Reference proteome</keyword>
<gene>
    <name evidence="1" type="ORF">JOC86_001492</name>
</gene>
<evidence type="ECO:0000313" key="1">
    <source>
        <dbReference type="EMBL" id="MBM7584955.1"/>
    </source>
</evidence>
<sequence>MTWSDRDEQIWQEVEEWRHTLYEYEANDLENTYVKWLDQAFQSLPEEVQEKFFERIDGWLFHLHSLLQGSQIQNDARERILTTARAFHPDINAVEDLHLLNIDQLHYIAEQHAGRHRLYSFIQGGAIGTGGIVALGSDLPAMTLINLRSVQLIAITYGFDVQTPFEMMTSLKVFHAASLPARLQAEAWEELMNDLDRKELDYFYSGNDTLTNHSFMEGPLKHMMKATVITMFRKKKWSGIPLISMGIGAGVNYRFTRTITNYAEKFYQYRYLLKKKGE</sequence>
<evidence type="ECO:0000313" key="2">
    <source>
        <dbReference type="Proteomes" id="UP001646157"/>
    </source>
</evidence>
<dbReference type="InterPro" id="IPR024787">
    <property type="entry name" value="EcsC"/>
</dbReference>
<protein>
    <recommendedName>
        <fullName evidence="3">EcsC family protein</fullName>
    </recommendedName>
</protein>
<dbReference type="PANTHER" id="PTHR41260:SF1">
    <property type="entry name" value="PROTEIN ECSC"/>
    <property type="match status" value="1"/>
</dbReference>
<comment type="caution">
    <text evidence="1">The sequence shown here is derived from an EMBL/GenBank/DDBJ whole genome shotgun (WGS) entry which is preliminary data.</text>
</comment>
<dbReference type="RefSeq" id="WP_205169543.1">
    <property type="nucleotide sequence ID" value="NZ_JAFBDZ010000001.1"/>
</dbReference>
<dbReference type="EMBL" id="JAFBDZ010000001">
    <property type="protein sequence ID" value="MBM7584955.1"/>
    <property type="molecule type" value="Genomic_DNA"/>
</dbReference>
<accession>A0ABS2NAX1</accession>
<name>A0ABS2NAX1_9BACI</name>
<reference evidence="1 2" key="1">
    <citation type="submission" date="2021-01" db="EMBL/GenBank/DDBJ databases">
        <title>Genomic Encyclopedia of Type Strains, Phase IV (KMG-IV): sequencing the most valuable type-strain genomes for metagenomic binning, comparative biology and taxonomic classification.</title>
        <authorList>
            <person name="Goeker M."/>
        </authorList>
    </citation>
    <scope>NUCLEOTIDE SEQUENCE [LARGE SCALE GENOMIC DNA]</scope>
    <source>
        <strain evidence="1 2">DSM 24834</strain>
    </source>
</reference>